<organism evidence="2 3">
    <name type="scientific">Aestuariibaculum sediminum</name>
    <dbReference type="NCBI Taxonomy" id="2770637"/>
    <lineage>
        <taxon>Bacteria</taxon>
        <taxon>Pseudomonadati</taxon>
        <taxon>Bacteroidota</taxon>
        <taxon>Flavobacteriia</taxon>
        <taxon>Flavobacteriales</taxon>
        <taxon>Flavobacteriaceae</taxon>
    </lineage>
</organism>
<keyword evidence="3" id="KW-1185">Reference proteome</keyword>
<keyword evidence="1" id="KW-1133">Transmembrane helix</keyword>
<feature type="transmembrane region" description="Helical" evidence="1">
    <location>
        <begin position="21"/>
        <end position="42"/>
    </location>
</feature>
<gene>
    <name evidence="2" type="ORF">ICJ83_09745</name>
</gene>
<keyword evidence="1" id="KW-0472">Membrane</keyword>
<proteinExistence type="predicted"/>
<dbReference type="Proteomes" id="UP000600588">
    <property type="component" value="Unassembled WGS sequence"/>
</dbReference>
<dbReference type="EMBL" id="JACVXB010000003">
    <property type="protein sequence ID" value="MBD0832415.1"/>
    <property type="molecule type" value="Genomic_DNA"/>
</dbReference>
<dbReference type="RefSeq" id="WP_188230304.1">
    <property type="nucleotide sequence ID" value="NZ_JACVXB010000003.1"/>
</dbReference>
<reference evidence="2 3" key="1">
    <citation type="submission" date="2020-09" db="EMBL/GenBank/DDBJ databases">
        <title>TT11 complete genome.</title>
        <authorList>
            <person name="Wu Z."/>
        </authorList>
    </citation>
    <scope>NUCLEOTIDE SEQUENCE [LARGE SCALE GENOMIC DNA]</scope>
    <source>
        <strain evidence="2 3">TT11</strain>
    </source>
</reference>
<accession>A0A8J6Q878</accession>
<dbReference type="AlphaFoldDB" id="A0A8J6Q878"/>
<dbReference type="Pfam" id="PF19578">
    <property type="entry name" value="DUF6090"/>
    <property type="match status" value="1"/>
</dbReference>
<protein>
    <submittedName>
        <fullName evidence="2">Uncharacterized protein</fullName>
    </submittedName>
</protein>
<evidence type="ECO:0000313" key="3">
    <source>
        <dbReference type="Proteomes" id="UP000600588"/>
    </source>
</evidence>
<comment type="caution">
    <text evidence="2">The sequence shown here is derived from an EMBL/GenBank/DDBJ whole genome shotgun (WGS) entry which is preliminary data.</text>
</comment>
<keyword evidence="1" id="KW-0812">Transmembrane</keyword>
<evidence type="ECO:0000313" key="2">
    <source>
        <dbReference type="EMBL" id="MBD0832415.1"/>
    </source>
</evidence>
<sequence length="255" mass="29485">MIKFFRNIRRTLLNEGKTNKYIKYAIGEIVLVVIGILIALQINNWNENRKTTNKTQKYYHGILSELKVTANAIEDFQIYLDSTIQKNKKILQIINSKNQDSLLLLEHLLGEIALANGLPVNLSLPITDEFINQDLQSQIKNDSLRRSFWRFIYARKFINSVGKYSENQYATSIEPYYIKHINYSQIAITKYKKGLVKGGPNTDYKALGASLEFWNIASLKLESYTAEKEVLDNFISRINTLIKIIESELKQDSHD</sequence>
<name>A0A8J6Q878_9FLAO</name>
<evidence type="ECO:0000256" key="1">
    <source>
        <dbReference type="SAM" id="Phobius"/>
    </source>
</evidence>
<dbReference type="InterPro" id="IPR045749">
    <property type="entry name" value="DUF6090"/>
</dbReference>